<evidence type="ECO:0008006" key="4">
    <source>
        <dbReference type="Google" id="ProtNLM"/>
    </source>
</evidence>
<keyword evidence="3" id="KW-1185">Reference proteome</keyword>
<name>A0A5D3WMB9_9BACT</name>
<evidence type="ECO:0000313" key="3">
    <source>
        <dbReference type="Proteomes" id="UP000324159"/>
    </source>
</evidence>
<comment type="caution">
    <text evidence="2">The sequence shown here is derived from an EMBL/GenBank/DDBJ whole genome shotgun (WGS) entry which is preliminary data.</text>
</comment>
<dbReference type="OrthoDB" id="5516249at2"/>
<proteinExistence type="predicted"/>
<evidence type="ECO:0000313" key="2">
    <source>
        <dbReference type="EMBL" id="TYO99226.1"/>
    </source>
</evidence>
<dbReference type="AlphaFoldDB" id="A0A5D3WMB9"/>
<gene>
    <name evidence="2" type="ORF">EDC39_10369</name>
</gene>
<dbReference type="EMBL" id="VNIB01000003">
    <property type="protein sequence ID" value="TYO99226.1"/>
    <property type="molecule type" value="Genomic_DNA"/>
</dbReference>
<dbReference type="Proteomes" id="UP000324159">
    <property type="component" value="Unassembled WGS sequence"/>
</dbReference>
<protein>
    <recommendedName>
        <fullName evidence="4">PilZ domain-containing protein</fullName>
    </recommendedName>
</protein>
<sequence length="94" mass="10688">MNEHREEKPVQADKRRNLRAPLLVRKVRLEEGRKVFFGYGKNLSRGGIYHRYSQPPRTRHQGHGRAAASPAARRRGSLPVRSRLETPLSGGIPP</sequence>
<reference evidence="2 3" key="1">
    <citation type="submission" date="2019-07" db="EMBL/GenBank/DDBJ databases">
        <title>Genomic Encyclopedia of Type Strains, Phase IV (KMG-IV): sequencing the most valuable type-strain genomes for metagenomic binning, comparative biology and taxonomic classification.</title>
        <authorList>
            <person name="Goeker M."/>
        </authorList>
    </citation>
    <scope>NUCLEOTIDE SEQUENCE [LARGE SCALE GENOMIC DNA]</scope>
    <source>
        <strain evidence="2 3">SS015</strain>
    </source>
</reference>
<feature type="region of interest" description="Disordered" evidence="1">
    <location>
        <begin position="45"/>
        <end position="94"/>
    </location>
</feature>
<dbReference type="RefSeq" id="WP_148895150.1">
    <property type="nucleotide sequence ID" value="NZ_VNIB01000003.1"/>
</dbReference>
<organism evidence="2 3">
    <name type="scientific">Geothermobacter ehrlichii</name>
    <dbReference type="NCBI Taxonomy" id="213224"/>
    <lineage>
        <taxon>Bacteria</taxon>
        <taxon>Pseudomonadati</taxon>
        <taxon>Thermodesulfobacteriota</taxon>
        <taxon>Desulfuromonadia</taxon>
        <taxon>Desulfuromonadales</taxon>
        <taxon>Geothermobacteraceae</taxon>
        <taxon>Geothermobacter</taxon>
    </lineage>
</organism>
<accession>A0A5D3WMB9</accession>
<evidence type="ECO:0000256" key="1">
    <source>
        <dbReference type="SAM" id="MobiDB-lite"/>
    </source>
</evidence>